<feature type="region of interest" description="Disordered" evidence="15">
    <location>
        <begin position="752"/>
        <end position="779"/>
    </location>
</feature>
<dbReference type="AlphaFoldDB" id="M8BWT2"/>
<keyword evidence="10" id="KW-0648">Protein biosynthesis</keyword>
<evidence type="ECO:0000256" key="6">
    <source>
        <dbReference type="ARBA" id="ARBA00022490"/>
    </source>
</evidence>
<evidence type="ECO:0000256" key="4">
    <source>
        <dbReference type="ARBA" id="ARBA00012573"/>
    </source>
</evidence>
<dbReference type="InterPro" id="IPR012675">
    <property type="entry name" value="Beta-grasp_dom_sf"/>
</dbReference>
<dbReference type="Pfam" id="PF07973">
    <property type="entry name" value="tRNA_SAD"/>
    <property type="match status" value="1"/>
</dbReference>
<dbReference type="InterPro" id="IPR018163">
    <property type="entry name" value="Thr/Ala-tRNA-synth_IIc_edit"/>
</dbReference>
<dbReference type="GO" id="GO:0009507">
    <property type="term" value="C:chloroplast"/>
    <property type="evidence" value="ECO:0007669"/>
    <property type="project" value="TreeGrafter"/>
</dbReference>
<dbReference type="CDD" id="cd00771">
    <property type="entry name" value="ThrRS_core"/>
    <property type="match status" value="1"/>
</dbReference>
<dbReference type="PRINTS" id="PR01047">
    <property type="entry name" value="TRNASYNTHTHR"/>
</dbReference>
<evidence type="ECO:0000313" key="18">
    <source>
        <dbReference type="EnsemblPlants" id="EMT11254"/>
    </source>
</evidence>
<dbReference type="FunFam" id="3.40.50.800:FF:000019">
    <property type="entry name" value="Threonine--tRNA ligase mitochondrial 1"/>
    <property type="match status" value="1"/>
</dbReference>
<dbReference type="PROSITE" id="PS51880">
    <property type="entry name" value="TGS"/>
    <property type="match status" value="1"/>
</dbReference>
<keyword evidence="6" id="KW-0963">Cytoplasm</keyword>
<dbReference type="SUPFAM" id="SSF55681">
    <property type="entry name" value="Class II aaRS and biotin synthetases"/>
    <property type="match status" value="1"/>
</dbReference>
<keyword evidence="8" id="KW-0547">Nucleotide-binding</keyword>
<evidence type="ECO:0000256" key="10">
    <source>
        <dbReference type="ARBA" id="ARBA00022917"/>
    </source>
</evidence>
<protein>
    <recommendedName>
        <fullName evidence="12">Threonyl-tRNA synthetase</fullName>
        <ecNumber evidence="4">4.6.1.16</ecNumber>
        <ecNumber evidence="5">6.1.1.3</ecNumber>
    </recommendedName>
</protein>
<dbReference type="GO" id="GO:0006435">
    <property type="term" value="P:threonyl-tRNA aminoacylation"/>
    <property type="evidence" value="ECO:0007669"/>
    <property type="project" value="InterPro"/>
</dbReference>
<dbReference type="GO" id="GO:0005524">
    <property type="term" value="F:ATP binding"/>
    <property type="evidence" value="ECO:0007669"/>
    <property type="project" value="UniProtKB-KW"/>
</dbReference>
<feature type="domain" description="Aminoacyl-transfer RNA synthetases class-II family profile" evidence="16">
    <location>
        <begin position="297"/>
        <end position="539"/>
    </location>
</feature>
<sequence length="1098" mass="123237">MGDPAVAPDAPYLEAVTQKRIRIFEEIQARQALERLNIGGDPIRVTLPDGAIKEGKKWISTPMDIATGISTGLAASCLIAQVNGVLWDMTRPLEGDCDLKLFKFDSNEGRDTFWHSSAHILGESIERVYGCKLCIGPCTTRGEGFYYDAHYKDLTLNDTHFGLIDKQAKKAVAVEIINELPEDKTITVYRCGPLVDLCRGPHIPNTSFVKAFACLKASASYWRGKADRESLQRVYGISFPDSKRLKEYQHMIEEAKKRDHRLLGQSQKLFFFHPLRSLLTGLLLDSSLTKLWNYAAQVLSPNIYNMQLWETSGHAANYKDNMFVFEIEKQEFGLKPMNCPGHCLMFGHEVRSYRELPLRMADFGVLHRNELSGALTGLTRVRRFQQDDAHIFCTESQIKDEVRACLEFIDYVYKIFGFEYELELSTRPEKYLGDIETWNKAEQQLTEALNEFGKPWKINEADGAFYGPKIDIGVFDALKRKFQCATLQLDFQLPLRFKLTYSAEDEAKLERPVMIHRAILGSVERMFAILLEHYNGKWPLWLSPRQAIVCCVSANSLTYAKEVHAQIRAAGFHVDIDMTDRTIQKKVREAQLAQFNYILVVGAKEAESGKVSLRVRDRADLSTESIADVIARRLKAFAPLWPKLGAIARESRTGQKGLRDNRYVWDMEPLARHGMQDEMSPCFVCNQDDDNIEHITLQCGGRDRDLHRVGGAHFRECEAATLGDGVGGAHFVECELEKKTGAESSLLLPRAGGRRNARGENNAGAWTPRAPPPTRPVLRSSPIGGSFLALARLRCRCRFLSAPPQLMDMSGPRWKKGKDGKDFAALAAAQPMSSNVTKLQSSLKGSKLVATLCSGGGDAVLGVNPQQAALLNRAAFGRALENAGAEKQWFQLGAEEVFYLHHALECIVVESASKDLMSQGELWDHLCSASESFPEMYKAYSHLRSKNWVVRSGLQYGTDFVAYRHHPALVHSEFAVVVVPEGSGFGGRCSRLKVWSDLLCALRASGSVAKTLLVLTISSNVCELGSPDCLEQLVVHERTVTRWIAQQCREQRCKPCREEAYKEEEDHTGETVVSNYWGVILGLTVLSSLLVYKLRFRR</sequence>
<dbReference type="InterPro" id="IPR012947">
    <property type="entry name" value="tRNA_SAD"/>
</dbReference>
<name>M8BWT2_AEGTA</name>
<dbReference type="SMART" id="SM00863">
    <property type="entry name" value="tRNA_SAD"/>
    <property type="match status" value="1"/>
</dbReference>
<evidence type="ECO:0000256" key="8">
    <source>
        <dbReference type="ARBA" id="ARBA00022741"/>
    </source>
</evidence>
<dbReference type="InterPro" id="IPR036167">
    <property type="entry name" value="tRNA_intron_Endo_cat-like_sf"/>
</dbReference>
<evidence type="ECO:0000256" key="5">
    <source>
        <dbReference type="ARBA" id="ARBA00013163"/>
    </source>
</evidence>
<dbReference type="InterPro" id="IPR045864">
    <property type="entry name" value="aa-tRNA-synth_II/BPL/LPL"/>
</dbReference>
<evidence type="ECO:0000259" key="17">
    <source>
        <dbReference type="PROSITE" id="PS51880"/>
    </source>
</evidence>
<dbReference type="InterPro" id="IPR004154">
    <property type="entry name" value="Anticodon-bd"/>
</dbReference>
<dbReference type="EnsemblPlants" id="EMT11254">
    <property type="protein sequence ID" value="EMT11254"/>
    <property type="gene ID" value="F775_32279"/>
</dbReference>
<dbReference type="InterPro" id="IPR011856">
    <property type="entry name" value="tRNA_endonuc-like_dom_sf"/>
</dbReference>
<dbReference type="PANTHER" id="PTHR11451:SF46">
    <property type="entry name" value="THREONINE--TRNA LIGASE"/>
    <property type="match status" value="1"/>
</dbReference>
<dbReference type="SUPFAM" id="SSF53032">
    <property type="entry name" value="tRNA-intron endonuclease catalytic domain-like"/>
    <property type="match status" value="1"/>
</dbReference>
<dbReference type="InterPro" id="IPR033728">
    <property type="entry name" value="ThrRS_core"/>
</dbReference>
<dbReference type="InterPro" id="IPR002320">
    <property type="entry name" value="Thr-tRNA-ligase_IIa"/>
</dbReference>
<dbReference type="SUPFAM" id="SSF55186">
    <property type="entry name" value="ThrRS/AlaRS common domain"/>
    <property type="match status" value="1"/>
</dbReference>
<proteinExistence type="inferred from homology"/>
<dbReference type="Pfam" id="PF03129">
    <property type="entry name" value="HGTP_anticodon"/>
    <property type="match status" value="1"/>
</dbReference>
<dbReference type="EC" id="4.6.1.16" evidence="4"/>
<dbReference type="FunFam" id="3.30.930.10:FF:000019">
    <property type="entry name" value="Threonine--tRNA ligase"/>
    <property type="match status" value="1"/>
</dbReference>
<dbReference type="FunFam" id="3.40.1350.10:FF:000005">
    <property type="entry name" value="tRNA-splicing endonuclease subunit Sen2-1"/>
    <property type="match status" value="1"/>
</dbReference>
<evidence type="ECO:0000256" key="7">
    <source>
        <dbReference type="ARBA" id="ARBA00022598"/>
    </source>
</evidence>
<comment type="subcellular location">
    <subcellularLocation>
        <location evidence="1">Cytoplasm</location>
    </subcellularLocation>
</comment>
<dbReference type="GO" id="GO:0000213">
    <property type="term" value="F:tRNA-intron lyase activity"/>
    <property type="evidence" value="ECO:0007669"/>
    <property type="project" value="UniProtKB-EC"/>
</dbReference>
<dbReference type="GO" id="GO:0004829">
    <property type="term" value="F:threonine-tRNA ligase activity"/>
    <property type="evidence" value="ECO:0007669"/>
    <property type="project" value="UniProtKB-EC"/>
</dbReference>
<dbReference type="Gene3D" id="3.30.930.10">
    <property type="entry name" value="Bira Bifunctional Protein, Domain 2"/>
    <property type="match status" value="1"/>
</dbReference>
<evidence type="ECO:0000256" key="13">
    <source>
        <dbReference type="ARBA" id="ARBA00034031"/>
    </source>
</evidence>
<evidence type="ECO:0000259" key="16">
    <source>
        <dbReference type="PROSITE" id="PS50862"/>
    </source>
</evidence>
<dbReference type="InterPro" id="IPR012676">
    <property type="entry name" value="TGS-like"/>
</dbReference>
<dbReference type="GO" id="GO:0005634">
    <property type="term" value="C:nucleus"/>
    <property type="evidence" value="ECO:0007669"/>
    <property type="project" value="UniProtKB-ARBA"/>
</dbReference>
<dbReference type="GO" id="GO:0006388">
    <property type="term" value="P:tRNA splicing, via endonucleolytic cleavage and ligation"/>
    <property type="evidence" value="ECO:0007669"/>
    <property type="project" value="InterPro"/>
</dbReference>
<comment type="similarity">
    <text evidence="2">Belongs to the tRNA-intron endonuclease family.</text>
</comment>
<evidence type="ECO:0000256" key="2">
    <source>
        <dbReference type="ARBA" id="ARBA00008078"/>
    </source>
</evidence>
<dbReference type="CDD" id="cd01667">
    <property type="entry name" value="TGS_ThrRS"/>
    <property type="match status" value="1"/>
</dbReference>
<evidence type="ECO:0000256" key="1">
    <source>
        <dbReference type="ARBA" id="ARBA00004496"/>
    </source>
</evidence>
<accession>M8BWT2</accession>
<dbReference type="PROSITE" id="PS50862">
    <property type="entry name" value="AA_TRNA_LIGASE_II"/>
    <property type="match status" value="1"/>
</dbReference>
<keyword evidence="11" id="KW-0030">Aminoacyl-tRNA synthetase</keyword>
<dbReference type="NCBIfam" id="TIGR00418">
    <property type="entry name" value="thrS"/>
    <property type="match status" value="1"/>
</dbReference>
<evidence type="ECO:0000256" key="3">
    <source>
        <dbReference type="ARBA" id="ARBA00008226"/>
    </source>
</evidence>
<feature type="compositionally biased region" description="Low complexity" evidence="15">
    <location>
        <begin position="759"/>
        <end position="768"/>
    </location>
</feature>
<dbReference type="EC" id="6.1.1.3" evidence="5"/>
<dbReference type="GO" id="GO:0003676">
    <property type="term" value="F:nucleic acid binding"/>
    <property type="evidence" value="ECO:0007669"/>
    <property type="project" value="InterPro"/>
</dbReference>
<dbReference type="Pfam" id="PF01974">
    <property type="entry name" value="tRNA_int_endo"/>
    <property type="match status" value="1"/>
</dbReference>
<dbReference type="Gene3D" id="3.40.1350.10">
    <property type="match status" value="1"/>
</dbReference>
<dbReference type="Pfam" id="PF00587">
    <property type="entry name" value="tRNA-synt_2b"/>
    <property type="match status" value="1"/>
</dbReference>
<dbReference type="GO" id="GO:0005739">
    <property type="term" value="C:mitochondrion"/>
    <property type="evidence" value="ECO:0007669"/>
    <property type="project" value="TreeGrafter"/>
</dbReference>
<evidence type="ECO:0000256" key="14">
    <source>
        <dbReference type="ARBA" id="ARBA00049515"/>
    </source>
</evidence>
<dbReference type="InterPro" id="IPR006677">
    <property type="entry name" value="tRNA_intron_Endonuc_cat-like"/>
</dbReference>
<dbReference type="Gene3D" id="3.40.50.800">
    <property type="entry name" value="Anticodon-binding domain"/>
    <property type="match status" value="1"/>
</dbReference>
<dbReference type="HAMAP" id="MF_00184">
    <property type="entry name" value="Thr_tRNA_synth"/>
    <property type="match status" value="1"/>
</dbReference>
<dbReference type="CDD" id="cd00860">
    <property type="entry name" value="ThrRS_anticodon"/>
    <property type="match status" value="1"/>
</dbReference>
<reference evidence="18" key="1">
    <citation type="submission" date="2015-06" db="UniProtKB">
        <authorList>
            <consortium name="EnsemblPlants"/>
        </authorList>
    </citation>
    <scope>IDENTIFICATION</scope>
</reference>
<evidence type="ECO:0000256" key="11">
    <source>
        <dbReference type="ARBA" id="ARBA00023146"/>
    </source>
</evidence>
<dbReference type="Gene3D" id="3.30.54.20">
    <property type="match status" value="1"/>
</dbReference>
<dbReference type="InterPro" id="IPR006195">
    <property type="entry name" value="aa-tRNA-synth_II"/>
</dbReference>
<dbReference type="PANTHER" id="PTHR11451">
    <property type="entry name" value="THREONINE-TRNA LIGASE"/>
    <property type="match status" value="1"/>
</dbReference>
<comment type="catalytic activity">
    <reaction evidence="13">
        <text>pretRNA = a 3'-half-tRNA molecule with a 5'-OH end + a 5'-half-tRNA molecule with a 2',3'-cyclic phosphate end + an intron with a 2',3'-cyclic phosphate and a 5'-hydroxyl terminus.</text>
        <dbReference type="EC" id="4.6.1.16"/>
    </reaction>
</comment>
<dbReference type="CDD" id="cd22363">
    <property type="entry name" value="tRNA-intron_lyase_C"/>
    <property type="match status" value="1"/>
</dbReference>
<feature type="domain" description="TGS" evidence="17">
    <location>
        <begin position="41"/>
        <end position="103"/>
    </location>
</feature>
<dbReference type="InterPro" id="IPR036621">
    <property type="entry name" value="Anticodon-bd_dom_sf"/>
</dbReference>
<dbReference type="InterPro" id="IPR002314">
    <property type="entry name" value="aa-tRNA-synt_IIb"/>
</dbReference>
<evidence type="ECO:0000256" key="15">
    <source>
        <dbReference type="SAM" id="MobiDB-lite"/>
    </source>
</evidence>
<dbReference type="SUPFAM" id="SSF81271">
    <property type="entry name" value="TGS-like"/>
    <property type="match status" value="1"/>
</dbReference>
<dbReference type="Pfam" id="PF02824">
    <property type="entry name" value="TGS"/>
    <property type="match status" value="1"/>
</dbReference>
<keyword evidence="9" id="KW-0067">ATP-binding</keyword>
<dbReference type="FunFam" id="3.10.20.30:FF:000006">
    <property type="entry name" value="Threonine--tRNA ligase, cytoplasmic"/>
    <property type="match status" value="1"/>
</dbReference>
<dbReference type="InterPro" id="IPR004095">
    <property type="entry name" value="TGS"/>
</dbReference>
<dbReference type="Gene3D" id="3.30.980.10">
    <property type="entry name" value="Threonyl-trna Synthetase, Chain A, domain 2"/>
    <property type="match status" value="1"/>
</dbReference>
<comment type="catalytic activity">
    <reaction evidence="14">
        <text>tRNA(Thr) + L-threonine + ATP = L-threonyl-tRNA(Thr) + AMP + diphosphate + H(+)</text>
        <dbReference type="Rhea" id="RHEA:24624"/>
        <dbReference type="Rhea" id="RHEA-COMP:9670"/>
        <dbReference type="Rhea" id="RHEA-COMP:9704"/>
        <dbReference type="ChEBI" id="CHEBI:15378"/>
        <dbReference type="ChEBI" id="CHEBI:30616"/>
        <dbReference type="ChEBI" id="CHEBI:33019"/>
        <dbReference type="ChEBI" id="CHEBI:57926"/>
        <dbReference type="ChEBI" id="CHEBI:78442"/>
        <dbReference type="ChEBI" id="CHEBI:78534"/>
        <dbReference type="ChEBI" id="CHEBI:456215"/>
        <dbReference type="EC" id="6.1.1.3"/>
    </reaction>
</comment>
<organism evidence="18">
    <name type="scientific">Aegilops tauschii</name>
    <name type="common">Tausch's goatgrass</name>
    <name type="synonym">Aegilops squarrosa</name>
    <dbReference type="NCBI Taxonomy" id="37682"/>
    <lineage>
        <taxon>Eukaryota</taxon>
        <taxon>Viridiplantae</taxon>
        <taxon>Streptophyta</taxon>
        <taxon>Embryophyta</taxon>
        <taxon>Tracheophyta</taxon>
        <taxon>Spermatophyta</taxon>
        <taxon>Magnoliopsida</taxon>
        <taxon>Liliopsida</taxon>
        <taxon>Poales</taxon>
        <taxon>Poaceae</taxon>
        <taxon>BOP clade</taxon>
        <taxon>Pooideae</taxon>
        <taxon>Triticodae</taxon>
        <taxon>Triticeae</taxon>
        <taxon>Triticinae</taxon>
        <taxon>Aegilops</taxon>
    </lineage>
</organism>
<dbReference type="SUPFAM" id="SSF52954">
    <property type="entry name" value="Class II aaRS ABD-related"/>
    <property type="match status" value="1"/>
</dbReference>
<dbReference type="Gene3D" id="3.10.20.30">
    <property type="match status" value="1"/>
</dbReference>
<evidence type="ECO:0000256" key="9">
    <source>
        <dbReference type="ARBA" id="ARBA00022840"/>
    </source>
</evidence>
<keyword evidence="7" id="KW-0436">Ligase</keyword>
<dbReference type="ExpressionAtlas" id="M8BWT2">
    <property type="expression patterns" value="baseline"/>
</dbReference>
<evidence type="ECO:0000256" key="12">
    <source>
        <dbReference type="ARBA" id="ARBA00031900"/>
    </source>
</evidence>
<dbReference type="InterPro" id="IPR047246">
    <property type="entry name" value="ThrRS_anticodon"/>
</dbReference>
<comment type="similarity">
    <text evidence="3">Belongs to the class-II aminoacyl-tRNA synthetase family.</text>
</comment>